<feature type="binding site" evidence="2">
    <location>
        <position position="96"/>
    </location>
    <ligand>
        <name>Fe cation</name>
        <dbReference type="ChEBI" id="CHEBI:24875"/>
    </ligand>
</feature>
<dbReference type="InterPro" id="IPR012093">
    <property type="entry name" value="Pirin"/>
</dbReference>
<feature type="binding site" evidence="2">
    <location>
        <position position="94"/>
    </location>
    <ligand>
        <name>Fe cation</name>
        <dbReference type="ChEBI" id="CHEBI:24875"/>
    </ligand>
</feature>
<evidence type="ECO:0000256" key="3">
    <source>
        <dbReference type="RuleBase" id="RU003457"/>
    </source>
</evidence>
<feature type="binding site" evidence="2">
    <location>
        <position position="49"/>
    </location>
    <ligand>
        <name>Fe cation</name>
        <dbReference type="ChEBI" id="CHEBI:24875"/>
    </ligand>
</feature>
<dbReference type="PANTHER" id="PTHR13903:SF8">
    <property type="entry name" value="PIRIN"/>
    <property type="match status" value="1"/>
</dbReference>
<dbReference type="Pfam" id="PF02678">
    <property type="entry name" value="Pirin"/>
    <property type="match status" value="1"/>
</dbReference>
<accession>A0A1R4I2J0</accession>
<dbReference type="Proteomes" id="UP000196331">
    <property type="component" value="Unassembled WGS sequence"/>
</dbReference>
<feature type="domain" description="Pirin C-terminal" evidence="5">
    <location>
        <begin position="165"/>
        <end position="242"/>
    </location>
</feature>
<dbReference type="SUPFAM" id="SSF51182">
    <property type="entry name" value="RmlC-like cupins"/>
    <property type="match status" value="1"/>
</dbReference>
<proteinExistence type="inferred from homology"/>
<dbReference type="GO" id="GO:0046872">
    <property type="term" value="F:metal ion binding"/>
    <property type="evidence" value="ECO:0007669"/>
    <property type="project" value="UniProtKB-KW"/>
</dbReference>
<evidence type="ECO:0000313" key="7">
    <source>
        <dbReference type="Proteomes" id="UP000196331"/>
    </source>
</evidence>
<evidence type="ECO:0000259" key="5">
    <source>
        <dbReference type="Pfam" id="PF05726"/>
    </source>
</evidence>
<evidence type="ECO:0000313" key="6">
    <source>
        <dbReference type="EMBL" id="SJN14081.1"/>
    </source>
</evidence>
<dbReference type="PANTHER" id="PTHR13903">
    <property type="entry name" value="PIRIN-RELATED"/>
    <property type="match status" value="1"/>
</dbReference>
<protein>
    <submittedName>
        <fullName evidence="6">Pirin</fullName>
    </submittedName>
</protein>
<sequence>MRVNAALQQIRRGNHFQANALRGGNELISPFLGVDHAWMSAPTFPEHSHAGLSAVTYVFMDAKTGYDNRDSLGTRNLIRPGGLHWTTAGRGIRHEEIPAEPGKTAHSLQIFVDLAVDMRDMEPFALSLEPDEVPAIRLPGVDIRVPLGCFADVCSPLCPPTSVTMLDITMGEGSKLVLPVAAGHNAFVMAVDGTIQVDDQAFKHDDAELPIFPAQNKPHEITIHSINNHSRAVFFSGQPLHTVVN</sequence>
<dbReference type="CDD" id="cd02247">
    <property type="entry name" value="cupin_pirin_C"/>
    <property type="match status" value="1"/>
</dbReference>
<evidence type="ECO:0000256" key="2">
    <source>
        <dbReference type="PIRSR" id="PIRSR006232-1"/>
    </source>
</evidence>
<reference evidence="6 7" key="1">
    <citation type="submission" date="2017-02" db="EMBL/GenBank/DDBJ databases">
        <authorList>
            <person name="Dridi B."/>
        </authorList>
    </citation>
    <scope>NUCLEOTIDE SEQUENCE [LARGE SCALE GENOMIC DNA]</scope>
    <source>
        <strain evidence="6 7">JB380</strain>
    </source>
</reference>
<organism evidence="6 7">
    <name type="scientific">Halomonas citrativorans</name>
    <dbReference type="NCBI Taxonomy" id="2742612"/>
    <lineage>
        <taxon>Bacteria</taxon>
        <taxon>Pseudomonadati</taxon>
        <taxon>Pseudomonadota</taxon>
        <taxon>Gammaproteobacteria</taxon>
        <taxon>Oceanospirillales</taxon>
        <taxon>Halomonadaceae</taxon>
        <taxon>Halomonas</taxon>
    </lineage>
</organism>
<evidence type="ECO:0000259" key="4">
    <source>
        <dbReference type="Pfam" id="PF02678"/>
    </source>
</evidence>
<keyword evidence="2" id="KW-0479">Metal-binding</keyword>
<keyword evidence="2" id="KW-0408">Iron</keyword>
<comment type="caution">
    <text evidence="6">The sequence shown here is derived from an EMBL/GenBank/DDBJ whole genome shotgun (WGS) entry which is preliminary data.</text>
</comment>
<feature type="domain" description="Pirin N-terminal" evidence="4">
    <location>
        <begin position="41"/>
        <end position="112"/>
    </location>
</feature>
<dbReference type="EMBL" id="FUKM01000051">
    <property type="protein sequence ID" value="SJN14081.1"/>
    <property type="molecule type" value="Genomic_DNA"/>
</dbReference>
<dbReference type="Pfam" id="PF05726">
    <property type="entry name" value="Pirin_C"/>
    <property type="match status" value="1"/>
</dbReference>
<name>A0A1R4I2J0_9GAMM</name>
<comment type="cofactor">
    <cofactor evidence="2">
        <name>Fe cation</name>
        <dbReference type="ChEBI" id="CHEBI:24875"/>
    </cofactor>
    <text evidence="2">Binds 1 Fe cation per subunit.</text>
</comment>
<dbReference type="Gene3D" id="2.60.120.10">
    <property type="entry name" value="Jelly Rolls"/>
    <property type="match status" value="1"/>
</dbReference>
<comment type="similarity">
    <text evidence="1 3">Belongs to the pirin family.</text>
</comment>
<dbReference type="InterPro" id="IPR003829">
    <property type="entry name" value="Pirin_N_dom"/>
</dbReference>
<evidence type="ECO:0000256" key="1">
    <source>
        <dbReference type="ARBA" id="ARBA00008416"/>
    </source>
</evidence>
<dbReference type="PIRSF" id="PIRSF006232">
    <property type="entry name" value="Pirin"/>
    <property type="match status" value="1"/>
</dbReference>
<dbReference type="AlphaFoldDB" id="A0A1R4I2J0"/>
<dbReference type="RefSeq" id="WP_087109875.1">
    <property type="nucleotide sequence ID" value="NZ_FUKM01000051.1"/>
</dbReference>
<gene>
    <name evidence="6" type="ORF">CZ787_13355</name>
</gene>
<dbReference type="InterPro" id="IPR011051">
    <property type="entry name" value="RmlC_Cupin_sf"/>
</dbReference>
<dbReference type="OrthoDB" id="9780903at2"/>
<dbReference type="InterPro" id="IPR014710">
    <property type="entry name" value="RmlC-like_jellyroll"/>
</dbReference>
<feature type="binding site" evidence="2">
    <location>
        <position position="47"/>
    </location>
    <ligand>
        <name>Fe cation</name>
        <dbReference type="ChEBI" id="CHEBI:24875"/>
    </ligand>
</feature>
<dbReference type="InterPro" id="IPR008778">
    <property type="entry name" value="Pirin_C_dom"/>
</dbReference>